<protein>
    <submittedName>
        <fullName evidence="3">Uu.00g141550.m01.CDS01</fullName>
    </submittedName>
</protein>
<feature type="transmembrane region" description="Helical" evidence="1">
    <location>
        <begin position="70"/>
        <end position="94"/>
    </location>
</feature>
<comment type="caution">
    <text evidence="3">The sequence shown here is derived from an EMBL/GenBank/DDBJ whole genome shotgun (WGS) entry which is preliminary data.</text>
</comment>
<dbReference type="PANTHER" id="PTHR42109:SF2">
    <property type="entry name" value="INTEGRAL MEMBRANE PROTEIN"/>
    <property type="match status" value="1"/>
</dbReference>
<feature type="transmembrane region" description="Helical" evidence="1">
    <location>
        <begin position="219"/>
        <end position="239"/>
    </location>
</feature>
<gene>
    <name evidence="3" type="ORF">KHLLAP_LOCUS9597</name>
</gene>
<accession>A0AAI8VQY9</accession>
<reference evidence="3" key="1">
    <citation type="submission" date="2023-10" db="EMBL/GenBank/DDBJ databases">
        <authorList>
            <person name="Hackl T."/>
        </authorList>
    </citation>
    <scope>NUCLEOTIDE SEQUENCE</scope>
</reference>
<keyword evidence="4" id="KW-1185">Reference proteome</keyword>
<feature type="transmembrane region" description="Helical" evidence="1">
    <location>
        <begin position="39"/>
        <end position="58"/>
    </location>
</feature>
<dbReference type="AlphaFoldDB" id="A0AAI8VQY9"/>
<evidence type="ECO:0000259" key="2">
    <source>
        <dbReference type="Pfam" id="PF24800"/>
    </source>
</evidence>
<feature type="transmembrane region" description="Helical" evidence="1">
    <location>
        <begin position="106"/>
        <end position="125"/>
    </location>
</feature>
<feature type="domain" description="DUF7702" evidence="2">
    <location>
        <begin position="6"/>
        <end position="244"/>
    </location>
</feature>
<dbReference type="Proteomes" id="UP001295740">
    <property type="component" value="Unassembled WGS sequence"/>
</dbReference>
<feature type="transmembrane region" description="Helical" evidence="1">
    <location>
        <begin position="176"/>
        <end position="199"/>
    </location>
</feature>
<proteinExistence type="predicted"/>
<evidence type="ECO:0000313" key="3">
    <source>
        <dbReference type="EMBL" id="CAJ2509129.1"/>
    </source>
</evidence>
<sequence>MSSPLDVVSAIQLLYWPLLLLFAVFVIISHVWKGNTSWLPALAQFLILALIQTVTAILGLSSKGAGGRRVLVASAILDDIAVAPLLIGLTEILIRVNSSLPSGIPFLALATLQVLTILAATLITIGDKVLLSQQPGASGEALAGLGAVLFVIIFAAIFGLSLLSHRKTNGPSSANARGISLSLLVVSSMAVLRLAWMLATIFSSQERPLDRASPDLANVLLHFAMATFPEGVIAGYVLGAGFKSTNVKKDYTALEAEAAGTQHDEIPQLPALYDQPSLTMDTKYEGNTELSSPII</sequence>
<feature type="transmembrane region" description="Helical" evidence="1">
    <location>
        <begin position="13"/>
        <end position="32"/>
    </location>
</feature>
<evidence type="ECO:0000256" key="1">
    <source>
        <dbReference type="SAM" id="Phobius"/>
    </source>
</evidence>
<dbReference type="PANTHER" id="PTHR42109">
    <property type="entry name" value="UNPLACED GENOMIC SCAFFOLD UM_SCAF_CONTIG_1.265, WHOLE GENOME SHOTGUN SEQUENCE"/>
    <property type="match status" value="1"/>
</dbReference>
<dbReference type="Pfam" id="PF24800">
    <property type="entry name" value="DUF7702"/>
    <property type="match status" value="1"/>
</dbReference>
<keyword evidence="1" id="KW-1133">Transmembrane helix</keyword>
<feature type="transmembrane region" description="Helical" evidence="1">
    <location>
        <begin position="145"/>
        <end position="164"/>
    </location>
</feature>
<dbReference type="EMBL" id="CAUWAG010000012">
    <property type="protein sequence ID" value="CAJ2509129.1"/>
    <property type="molecule type" value="Genomic_DNA"/>
</dbReference>
<keyword evidence="1" id="KW-0812">Transmembrane</keyword>
<evidence type="ECO:0000313" key="4">
    <source>
        <dbReference type="Proteomes" id="UP001295740"/>
    </source>
</evidence>
<organism evidence="3 4">
    <name type="scientific">Anthostomella pinea</name>
    <dbReference type="NCBI Taxonomy" id="933095"/>
    <lineage>
        <taxon>Eukaryota</taxon>
        <taxon>Fungi</taxon>
        <taxon>Dikarya</taxon>
        <taxon>Ascomycota</taxon>
        <taxon>Pezizomycotina</taxon>
        <taxon>Sordariomycetes</taxon>
        <taxon>Xylariomycetidae</taxon>
        <taxon>Xylariales</taxon>
        <taxon>Xylariaceae</taxon>
        <taxon>Anthostomella</taxon>
    </lineage>
</organism>
<dbReference type="InterPro" id="IPR056119">
    <property type="entry name" value="DUF7702"/>
</dbReference>
<name>A0AAI8VQY9_9PEZI</name>
<keyword evidence="1" id="KW-0472">Membrane</keyword>